<evidence type="ECO:0000313" key="4">
    <source>
        <dbReference type="EMBL" id="AOM68025.1"/>
    </source>
</evidence>
<keyword evidence="3" id="KW-0687">Ribonucleoprotein</keyword>
<dbReference type="GO" id="GO:0005840">
    <property type="term" value="C:ribosome"/>
    <property type="evidence" value="ECO:0007669"/>
    <property type="project" value="UniProtKB-KW"/>
</dbReference>
<dbReference type="RefSeq" id="YP_009298087.1">
    <property type="nucleotide sequence ID" value="NC_031179.1"/>
</dbReference>
<comment type="similarity">
    <text evidence="1">Belongs to the universal ribosomal protein uL29 family.</text>
</comment>
<gene>
    <name evidence="4" type="primary">rpl29</name>
    <name evidence="4" type="ORF">Plocam_189</name>
</gene>
<dbReference type="Gene3D" id="1.10.287.310">
    <property type="match status" value="1"/>
</dbReference>
<dbReference type="SUPFAM" id="SSF46561">
    <property type="entry name" value="Ribosomal protein L29 (L29p)"/>
    <property type="match status" value="1"/>
</dbReference>
<dbReference type="InterPro" id="IPR036049">
    <property type="entry name" value="Ribosomal_uL29_sf"/>
</dbReference>
<evidence type="ECO:0000256" key="3">
    <source>
        <dbReference type="ARBA" id="ARBA00023274"/>
    </source>
</evidence>
<evidence type="ECO:0000256" key="2">
    <source>
        <dbReference type="ARBA" id="ARBA00022980"/>
    </source>
</evidence>
<accession>A0A1C9CI32</accession>
<dbReference type="GO" id="GO:0003735">
    <property type="term" value="F:structural constituent of ribosome"/>
    <property type="evidence" value="ECO:0007669"/>
    <property type="project" value="InterPro"/>
</dbReference>
<dbReference type="GeneID" id="29074482"/>
<geneLocation type="plastid" evidence="4"/>
<dbReference type="GO" id="GO:1990904">
    <property type="term" value="C:ribonucleoprotein complex"/>
    <property type="evidence" value="ECO:0007669"/>
    <property type="project" value="UniProtKB-KW"/>
</dbReference>
<dbReference type="AlphaFoldDB" id="A0A1C9CI32"/>
<dbReference type="EMBL" id="KX284727">
    <property type="protein sequence ID" value="AOM68025.1"/>
    <property type="molecule type" value="Genomic_DNA"/>
</dbReference>
<protein>
    <submittedName>
        <fullName evidence="4">Ribosomal protein L29</fullName>
    </submittedName>
</protein>
<organism evidence="4">
    <name type="scientific">Plocamium cartilagineum</name>
    <name type="common">Red comb weed</name>
    <name type="synonym">Gelidium cartilagineum</name>
    <dbReference type="NCBI Taxonomy" id="31452"/>
    <lineage>
        <taxon>Eukaryota</taxon>
        <taxon>Rhodophyta</taxon>
        <taxon>Florideophyceae</taxon>
        <taxon>Rhodymeniophycidae</taxon>
        <taxon>Plocamiales</taxon>
        <taxon>Plocamiaceae</taxon>
        <taxon>Plocamium</taxon>
    </lineage>
</organism>
<proteinExistence type="inferred from homology"/>
<reference evidence="4" key="1">
    <citation type="journal article" date="2016" name="BMC Biol.">
        <title>Parallel evolution of highly conserved plastid genome architecture in red seaweeds and seed plants.</title>
        <authorList>
            <person name="Lee J."/>
            <person name="Cho C.H."/>
            <person name="Park S.I."/>
            <person name="Choi J.W."/>
            <person name="Song H.S."/>
            <person name="West J.A."/>
            <person name="Bhattacharya D."/>
            <person name="Yoon H.S."/>
        </authorList>
    </citation>
    <scope>NUCLEOTIDE SEQUENCE</scope>
</reference>
<evidence type="ECO:0000256" key="1">
    <source>
        <dbReference type="ARBA" id="ARBA00009254"/>
    </source>
</evidence>
<dbReference type="GO" id="GO:0006412">
    <property type="term" value="P:translation"/>
    <property type="evidence" value="ECO:0007669"/>
    <property type="project" value="InterPro"/>
</dbReference>
<keyword evidence="4" id="KW-0934">Plastid</keyword>
<dbReference type="Pfam" id="PF00831">
    <property type="entry name" value="Ribosomal_L29"/>
    <property type="match status" value="1"/>
</dbReference>
<dbReference type="InterPro" id="IPR001854">
    <property type="entry name" value="Ribosomal_uL29"/>
</dbReference>
<dbReference type="NCBIfam" id="TIGR00012">
    <property type="entry name" value="L29"/>
    <property type="match status" value="1"/>
</dbReference>
<keyword evidence="2 4" id="KW-0689">Ribosomal protein</keyword>
<dbReference type="HAMAP" id="MF_00374">
    <property type="entry name" value="Ribosomal_uL29"/>
    <property type="match status" value="1"/>
</dbReference>
<name>A0A1C9CI32_PLOCA</name>
<sequence>MTLPNINNYHHLQTAEINKKILELKKEIFYLKLKKATKQNIKPHTLKHKKRELAQLLILETFKHN</sequence>